<evidence type="ECO:0000313" key="1">
    <source>
        <dbReference type="EMBL" id="KGA30340.1"/>
    </source>
</evidence>
<dbReference type="Proteomes" id="UP000029435">
    <property type="component" value="Unassembled WGS sequence"/>
</dbReference>
<dbReference type="GeneID" id="90773380"/>
<dbReference type="EMBL" id="JQOD01000018">
    <property type="protein sequence ID" value="KGA30340.1"/>
    <property type="molecule type" value="Genomic_DNA"/>
</dbReference>
<accession>A0A0M2EWX2</accession>
<organism evidence="1 2">
    <name type="scientific">Pectobacterium brasiliense</name>
    <dbReference type="NCBI Taxonomy" id="180957"/>
    <lineage>
        <taxon>Bacteria</taxon>
        <taxon>Pseudomonadati</taxon>
        <taxon>Pseudomonadota</taxon>
        <taxon>Gammaproteobacteria</taxon>
        <taxon>Enterobacterales</taxon>
        <taxon>Pectobacteriaceae</taxon>
        <taxon>Pectobacterium</taxon>
    </lineage>
</organism>
<comment type="caution">
    <text evidence="1">The sequence shown here is derived from an EMBL/GenBank/DDBJ whole genome shotgun (WGS) entry which is preliminary data.</text>
</comment>
<dbReference type="RefSeq" id="WP_039318321.1">
    <property type="nucleotide sequence ID" value="NZ_JACDSF010000062.1"/>
</dbReference>
<reference evidence="1 2" key="1">
    <citation type="submission" date="2014-08" db="EMBL/GenBank/DDBJ databases">
        <title>Genome sequences of NCPPB Pectobacterium isolates.</title>
        <authorList>
            <person name="Glover R.H."/>
            <person name="Sapp M."/>
            <person name="Elphinstone J."/>
        </authorList>
    </citation>
    <scope>NUCLEOTIDE SEQUENCE [LARGE SCALE GENOMIC DNA]</scope>
    <source>
        <strain evidence="1 2">LMG 21372</strain>
    </source>
</reference>
<evidence type="ECO:0000313" key="2">
    <source>
        <dbReference type="Proteomes" id="UP000029435"/>
    </source>
</evidence>
<protein>
    <submittedName>
        <fullName evidence="1">Entry exclusion protein 1</fullName>
    </submittedName>
</protein>
<dbReference type="OrthoDB" id="6555468at2"/>
<sequence length="125" mass="14485">MAWVSVRQAMELTGKGRSSLYRDMAKGRVSYRSESDGGRSLDTSELMRVYGELKPDETTQWDTRGQGDETDNSVMKDLVLELKALREEVSGLKLELQEIRRLEYKPAPVESENVHPKPWWRRWLG</sequence>
<proteinExistence type="predicted"/>
<name>A0A0M2EWX2_9GAMM</name>
<gene>
    <name evidence="1" type="ORF">KU74_22065</name>
</gene>
<dbReference type="AlphaFoldDB" id="A0A0M2EWX2"/>